<dbReference type="InterPro" id="IPR052747">
    <property type="entry name" value="TA_system_RelE_toxin"/>
</dbReference>
<dbReference type="Pfam" id="PF05016">
    <property type="entry name" value="ParE_toxin"/>
    <property type="match status" value="1"/>
</dbReference>
<dbReference type="PANTHER" id="PTHR38813">
    <property type="match status" value="1"/>
</dbReference>
<keyword evidence="1" id="KW-1277">Toxin-antitoxin system</keyword>
<protein>
    <submittedName>
        <fullName evidence="2">Type II toxin-antitoxin system RelE/ParE family toxin</fullName>
    </submittedName>
</protein>
<comment type="caution">
    <text evidence="2">The sequence shown here is derived from an EMBL/GenBank/DDBJ whole genome shotgun (WGS) entry which is preliminary data.</text>
</comment>
<dbReference type="SUPFAM" id="SSF143011">
    <property type="entry name" value="RelE-like"/>
    <property type="match status" value="1"/>
</dbReference>
<dbReference type="PANTHER" id="PTHR38813:SF1">
    <property type="entry name" value="TOXIN RELE1-RELATED"/>
    <property type="match status" value="1"/>
</dbReference>
<accession>A0ABY2SEM1</accession>
<gene>
    <name evidence="2" type="ORF">FCN80_25900</name>
</gene>
<dbReference type="InterPro" id="IPR007712">
    <property type="entry name" value="RelE/ParE_toxin"/>
</dbReference>
<name>A0ABY2SEM1_9HYPH</name>
<dbReference type="InterPro" id="IPR035093">
    <property type="entry name" value="RelE/ParE_toxin_dom_sf"/>
</dbReference>
<sequence>MVKVRWSRKALKQLLSIDTRYRKTIEEKANSLTAFPQVQLDIKKLKATDNQYRMRVGDYRVIFQIDDGEPVICTIQTVKRRTSTTY</sequence>
<organism evidence="2 3">
    <name type="scientific">Martelella alba</name>
    <dbReference type="NCBI Taxonomy" id="2590451"/>
    <lineage>
        <taxon>Bacteria</taxon>
        <taxon>Pseudomonadati</taxon>
        <taxon>Pseudomonadota</taxon>
        <taxon>Alphaproteobacteria</taxon>
        <taxon>Hyphomicrobiales</taxon>
        <taxon>Aurantimonadaceae</taxon>
        <taxon>Martelella</taxon>
    </lineage>
</organism>
<proteinExistence type="predicted"/>
<reference evidence="2 3" key="1">
    <citation type="submission" date="2019-04" db="EMBL/GenBank/DDBJ databases">
        <authorList>
            <person name="Li M."/>
            <person name="Gao C."/>
        </authorList>
    </citation>
    <scope>NUCLEOTIDE SEQUENCE [LARGE SCALE GENOMIC DNA]</scope>
    <source>
        <strain evidence="2 3">BGMRC 2031</strain>
    </source>
</reference>
<dbReference type="Proteomes" id="UP000305202">
    <property type="component" value="Unassembled WGS sequence"/>
</dbReference>
<keyword evidence="3" id="KW-1185">Reference proteome</keyword>
<dbReference type="Gene3D" id="3.30.2310.20">
    <property type="entry name" value="RelE-like"/>
    <property type="match status" value="1"/>
</dbReference>
<evidence type="ECO:0000313" key="2">
    <source>
        <dbReference type="EMBL" id="TKI02022.1"/>
    </source>
</evidence>
<evidence type="ECO:0000313" key="3">
    <source>
        <dbReference type="Proteomes" id="UP000305202"/>
    </source>
</evidence>
<evidence type="ECO:0000256" key="1">
    <source>
        <dbReference type="ARBA" id="ARBA00022649"/>
    </source>
</evidence>
<dbReference type="EMBL" id="SZPQ01000119">
    <property type="protein sequence ID" value="TKI02022.1"/>
    <property type="molecule type" value="Genomic_DNA"/>
</dbReference>